<dbReference type="InterPro" id="IPR001001">
    <property type="entry name" value="DNA_polIII_beta"/>
</dbReference>
<dbReference type="Pfam" id="PF02767">
    <property type="entry name" value="DNA_pol3_beta_2"/>
    <property type="match status" value="1"/>
</dbReference>
<evidence type="ECO:0000259" key="10">
    <source>
        <dbReference type="Pfam" id="PF00712"/>
    </source>
</evidence>
<evidence type="ECO:0000256" key="1">
    <source>
        <dbReference type="ARBA" id="ARBA00004496"/>
    </source>
</evidence>
<evidence type="ECO:0000256" key="3">
    <source>
        <dbReference type="ARBA" id="ARBA00022490"/>
    </source>
</evidence>
<dbReference type="PANTHER" id="PTHR30478:SF0">
    <property type="entry name" value="BETA SLIDING CLAMP"/>
    <property type="match status" value="1"/>
</dbReference>
<evidence type="ECO:0000259" key="11">
    <source>
        <dbReference type="Pfam" id="PF02767"/>
    </source>
</evidence>
<sequence>MEITDPTFRVTREDFADSVAWVARTLPSRPSVPILGGVLLEADSGLTISGFDYETSAQVSVPAEVSEPGSTLVSGRLLADIARALPDRPVEVTVSAQKMYINCGTAKFTLPTMPVEDYPQLPAMPGVTGSAAVDAFSEAVAQVAVAAGKDDTLPMLTGIRMEIEGPRVTLIATDRFRLAIRDLEWEPAREDVAVEVLIPAKTLSDVTRSAGQGGRVDLSLGAGSEVGADGIMGVLVSGQRTTTRLLDAEFPKVRQLLPTQHTSMAVVQVDALVQAIKRVALVADRGVQVRMTFSDGELALSAGGDDAAQASETLPVDFLGEPLTIAFNPGYLLDGLGSMHSARVAFGFTQASRPAVLRPAPEELPSPDADGAIAPVDSNHTYLLMPVRLPG</sequence>
<reference evidence="14" key="1">
    <citation type="journal article" date="2019" name="Int. J. Syst. Evol. Microbiol.">
        <title>The Global Catalogue of Microorganisms (GCM) 10K type strain sequencing project: providing services to taxonomists for standard genome sequencing and annotation.</title>
        <authorList>
            <consortium name="The Broad Institute Genomics Platform"/>
            <consortium name="The Broad Institute Genome Sequencing Center for Infectious Disease"/>
            <person name="Wu L."/>
            <person name="Ma J."/>
        </authorList>
    </citation>
    <scope>NUCLEOTIDE SEQUENCE [LARGE SCALE GENOMIC DNA]</scope>
    <source>
        <strain evidence="14">JCM 16002</strain>
    </source>
</reference>
<gene>
    <name evidence="13" type="primary">dnaN</name>
    <name evidence="13" type="ORF">GCM10009831_33940</name>
</gene>
<organism evidence="13 14">
    <name type="scientific">Dietzia cercidiphylli</name>
    <dbReference type="NCBI Taxonomy" id="498199"/>
    <lineage>
        <taxon>Bacteria</taxon>
        <taxon>Bacillati</taxon>
        <taxon>Actinomycetota</taxon>
        <taxon>Actinomycetes</taxon>
        <taxon>Mycobacteriales</taxon>
        <taxon>Dietziaceae</taxon>
        <taxon>Dietzia</taxon>
    </lineage>
</organism>
<evidence type="ECO:0000259" key="12">
    <source>
        <dbReference type="Pfam" id="PF02768"/>
    </source>
</evidence>
<dbReference type="NCBIfam" id="TIGR00663">
    <property type="entry name" value="dnan"/>
    <property type="match status" value="1"/>
</dbReference>
<evidence type="ECO:0000256" key="9">
    <source>
        <dbReference type="PIRNR" id="PIRNR000804"/>
    </source>
</evidence>
<comment type="subcellular location">
    <subcellularLocation>
        <location evidence="1 9">Cytoplasm</location>
    </subcellularLocation>
</comment>
<feature type="domain" description="DNA polymerase III beta sliding clamp N-terminal" evidence="10">
    <location>
        <begin position="8"/>
        <end position="122"/>
    </location>
</feature>
<comment type="caution">
    <text evidence="13">The sequence shown here is derived from an EMBL/GenBank/DDBJ whole genome shotgun (WGS) entry which is preliminary data.</text>
</comment>
<feature type="domain" description="DNA polymerase III beta sliding clamp C-terminal" evidence="12">
    <location>
        <begin position="254"/>
        <end position="362"/>
    </location>
</feature>
<evidence type="ECO:0000256" key="4">
    <source>
        <dbReference type="ARBA" id="ARBA00022679"/>
    </source>
</evidence>
<evidence type="ECO:0000256" key="5">
    <source>
        <dbReference type="ARBA" id="ARBA00022695"/>
    </source>
</evidence>
<dbReference type="Pfam" id="PF00712">
    <property type="entry name" value="DNA_pol3_beta"/>
    <property type="match status" value="1"/>
</dbReference>
<dbReference type="SUPFAM" id="SSF55979">
    <property type="entry name" value="DNA clamp"/>
    <property type="match status" value="3"/>
</dbReference>
<keyword evidence="7 9" id="KW-0239">DNA-directed DNA polymerase</keyword>
<evidence type="ECO:0000313" key="14">
    <source>
        <dbReference type="Proteomes" id="UP001500383"/>
    </source>
</evidence>
<name>A0ABP4VAY1_9ACTN</name>
<protein>
    <recommendedName>
        <fullName evidence="9">Beta sliding clamp</fullName>
    </recommendedName>
</protein>
<dbReference type="Gene3D" id="3.10.150.10">
    <property type="entry name" value="DNA Polymerase III, subunit A, domain 2"/>
    <property type="match status" value="3"/>
</dbReference>
<keyword evidence="4 9" id="KW-0808">Transferase</keyword>
<comment type="function">
    <text evidence="9">Confers DNA tethering and processivity to DNA polymerases and other proteins. Acts as a clamp, forming a ring around DNA (a reaction catalyzed by the clamp-loading complex) which diffuses in an ATP-independent manner freely and bidirectionally along dsDNA. Initially characterized for its ability to contact the catalytic subunit of DNA polymerase III (Pol III), a complex, multichain enzyme responsible for most of the replicative synthesis in bacteria; Pol III exhibits 3'-5' exonuclease proofreading activity. The beta chain is required for initiation of replication as well as for processivity of DNA replication.</text>
</comment>
<dbReference type="InterPro" id="IPR022635">
    <property type="entry name" value="DNA_polIII_beta_C"/>
</dbReference>
<dbReference type="InterPro" id="IPR022634">
    <property type="entry name" value="DNA_polIII_beta_N"/>
</dbReference>
<keyword evidence="3 9" id="KW-0963">Cytoplasm</keyword>
<dbReference type="InterPro" id="IPR046938">
    <property type="entry name" value="DNA_clamp_sf"/>
</dbReference>
<evidence type="ECO:0000313" key="13">
    <source>
        <dbReference type="EMBL" id="GAA1720972.1"/>
    </source>
</evidence>
<proteinExistence type="inferred from homology"/>
<feature type="domain" description="DNA polymerase III beta sliding clamp central" evidence="11">
    <location>
        <begin position="134"/>
        <end position="252"/>
    </location>
</feature>
<keyword evidence="14" id="KW-1185">Reference proteome</keyword>
<dbReference type="InterPro" id="IPR022637">
    <property type="entry name" value="DNA_polIII_beta_cen"/>
</dbReference>
<dbReference type="Pfam" id="PF02768">
    <property type="entry name" value="DNA_pol3_beta_3"/>
    <property type="match status" value="1"/>
</dbReference>
<dbReference type="EMBL" id="BAAAQG010000024">
    <property type="protein sequence ID" value="GAA1720972.1"/>
    <property type="molecule type" value="Genomic_DNA"/>
</dbReference>
<evidence type="ECO:0000256" key="6">
    <source>
        <dbReference type="ARBA" id="ARBA00022705"/>
    </source>
</evidence>
<dbReference type="Proteomes" id="UP001500383">
    <property type="component" value="Unassembled WGS sequence"/>
</dbReference>
<accession>A0ABP4VAY1</accession>
<comment type="subunit">
    <text evidence="9">Forms a ring-shaped head-to-tail homodimer around DNA.</text>
</comment>
<keyword evidence="8" id="KW-0238">DNA-binding</keyword>
<evidence type="ECO:0000256" key="8">
    <source>
        <dbReference type="ARBA" id="ARBA00023125"/>
    </source>
</evidence>
<evidence type="ECO:0000256" key="7">
    <source>
        <dbReference type="ARBA" id="ARBA00022932"/>
    </source>
</evidence>
<dbReference type="PANTHER" id="PTHR30478">
    <property type="entry name" value="DNA POLYMERASE III SUBUNIT BETA"/>
    <property type="match status" value="1"/>
</dbReference>
<dbReference type="RefSeq" id="WP_182609574.1">
    <property type="nucleotide sequence ID" value="NZ_BAAAQG010000024.1"/>
</dbReference>
<keyword evidence="5 9" id="KW-0548">Nucleotidyltransferase</keyword>
<dbReference type="CDD" id="cd00140">
    <property type="entry name" value="beta_clamp"/>
    <property type="match status" value="1"/>
</dbReference>
<dbReference type="PIRSF" id="PIRSF000804">
    <property type="entry name" value="DNA_pol_III_b"/>
    <property type="match status" value="1"/>
</dbReference>
<comment type="similarity">
    <text evidence="2 9">Belongs to the beta sliding clamp family.</text>
</comment>
<evidence type="ECO:0000256" key="2">
    <source>
        <dbReference type="ARBA" id="ARBA00010752"/>
    </source>
</evidence>
<keyword evidence="6 9" id="KW-0235">DNA replication</keyword>
<dbReference type="SMART" id="SM00480">
    <property type="entry name" value="POL3Bc"/>
    <property type="match status" value="1"/>
</dbReference>